<evidence type="ECO:0000256" key="1">
    <source>
        <dbReference type="SAM" id="MobiDB-lite"/>
    </source>
</evidence>
<sequence>MASFNDCLESPRTLNSDQQPTNYKSSLKSHDTCNAVINSYFTLFFNL</sequence>
<reference evidence="2" key="2">
    <citation type="journal article" date="2015" name="Fish Shellfish Immunol.">
        <title>Early steps in the European eel (Anguilla anguilla)-Vibrio vulnificus interaction in the gills: Role of the RtxA13 toxin.</title>
        <authorList>
            <person name="Callol A."/>
            <person name="Pajuelo D."/>
            <person name="Ebbesson L."/>
            <person name="Teles M."/>
            <person name="MacKenzie S."/>
            <person name="Amaro C."/>
        </authorList>
    </citation>
    <scope>NUCLEOTIDE SEQUENCE</scope>
</reference>
<organism evidence="2">
    <name type="scientific">Anguilla anguilla</name>
    <name type="common">European freshwater eel</name>
    <name type="synonym">Muraena anguilla</name>
    <dbReference type="NCBI Taxonomy" id="7936"/>
    <lineage>
        <taxon>Eukaryota</taxon>
        <taxon>Metazoa</taxon>
        <taxon>Chordata</taxon>
        <taxon>Craniata</taxon>
        <taxon>Vertebrata</taxon>
        <taxon>Euteleostomi</taxon>
        <taxon>Actinopterygii</taxon>
        <taxon>Neopterygii</taxon>
        <taxon>Teleostei</taxon>
        <taxon>Anguilliformes</taxon>
        <taxon>Anguillidae</taxon>
        <taxon>Anguilla</taxon>
    </lineage>
</organism>
<dbReference type="EMBL" id="GBXM01034437">
    <property type="protein sequence ID" value="JAH74140.1"/>
    <property type="molecule type" value="Transcribed_RNA"/>
</dbReference>
<reference evidence="2" key="1">
    <citation type="submission" date="2014-11" db="EMBL/GenBank/DDBJ databases">
        <authorList>
            <person name="Amaro Gonzalez C."/>
        </authorList>
    </citation>
    <scope>NUCLEOTIDE SEQUENCE</scope>
</reference>
<feature type="compositionally biased region" description="Polar residues" evidence="1">
    <location>
        <begin position="12"/>
        <end position="26"/>
    </location>
</feature>
<dbReference type="AlphaFoldDB" id="A0A0E9V9J3"/>
<evidence type="ECO:0000313" key="2">
    <source>
        <dbReference type="EMBL" id="JAH74140.1"/>
    </source>
</evidence>
<proteinExistence type="predicted"/>
<feature type="region of interest" description="Disordered" evidence="1">
    <location>
        <begin position="1"/>
        <end position="27"/>
    </location>
</feature>
<accession>A0A0E9V9J3</accession>
<name>A0A0E9V9J3_ANGAN</name>
<protein>
    <submittedName>
        <fullName evidence="2">Uncharacterized protein</fullName>
    </submittedName>
</protein>